<dbReference type="InterPro" id="IPR058912">
    <property type="entry name" value="HTH_animal"/>
</dbReference>
<evidence type="ECO:0000313" key="3">
    <source>
        <dbReference type="Proteomes" id="UP001176940"/>
    </source>
</evidence>
<proteinExistence type="predicted"/>
<protein>
    <recommendedName>
        <fullName evidence="1">Helix-turn-helix domain-containing protein</fullName>
    </recommendedName>
</protein>
<feature type="non-terminal residue" evidence="2">
    <location>
        <position position="258"/>
    </location>
</feature>
<accession>A0ABN9KWA7</accession>
<sequence>MGSNVAPPYANAYMAHFEESVIYRHHLFISNVLYWMRYIDDIFCLWGGTLESLDTFFTFLNEAWPGIRFTITHDTISVSFLDTTVLKDQEGHLTTDLHTKPTDRNSVLHFDSFHPPAVKRCIPKSQFQRVRRIVSDQDKCEQRLQDMTTKFHQRGYPKHILEEQKKPPPLTRTNDQGILICPVEGRAKYCSVQALGLSDPSRHLRTAVLYAALNRAENYACAGAATEARKRTSSHEDGTCRTRTCDAHRTRTAAGTPL</sequence>
<dbReference type="Pfam" id="PF26215">
    <property type="entry name" value="HTH_animal"/>
    <property type="match status" value="1"/>
</dbReference>
<organism evidence="2 3">
    <name type="scientific">Ranitomeya imitator</name>
    <name type="common">mimic poison frog</name>
    <dbReference type="NCBI Taxonomy" id="111125"/>
    <lineage>
        <taxon>Eukaryota</taxon>
        <taxon>Metazoa</taxon>
        <taxon>Chordata</taxon>
        <taxon>Craniata</taxon>
        <taxon>Vertebrata</taxon>
        <taxon>Euteleostomi</taxon>
        <taxon>Amphibia</taxon>
        <taxon>Batrachia</taxon>
        <taxon>Anura</taxon>
        <taxon>Neobatrachia</taxon>
        <taxon>Hyloidea</taxon>
        <taxon>Dendrobatidae</taxon>
        <taxon>Dendrobatinae</taxon>
        <taxon>Ranitomeya</taxon>
    </lineage>
</organism>
<dbReference type="Proteomes" id="UP001176940">
    <property type="component" value="Unassembled WGS sequence"/>
</dbReference>
<comment type="caution">
    <text evidence="2">The sequence shown here is derived from an EMBL/GenBank/DDBJ whole genome shotgun (WGS) entry which is preliminary data.</text>
</comment>
<reference evidence="2" key="1">
    <citation type="submission" date="2023-07" db="EMBL/GenBank/DDBJ databases">
        <authorList>
            <person name="Stuckert A."/>
        </authorList>
    </citation>
    <scope>NUCLEOTIDE SEQUENCE</scope>
</reference>
<evidence type="ECO:0000259" key="1">
    <source>
        <dbReference type="Pfam" id="PF26215"/>
    </source>
</evidence>
<dbReference type="PANTHER" id="PTHR21301:SF12">
    <property type="match status" value="1"/>
</dbReference>
<dbReference type="EMBL" id="CAUEEQ010003075">
    <property type="protein sequence ID" value="CAJ0924288.1"/>
    <property type="molecule type" value="Genomic_DNA"/>
</dbReference>
<gene>
    <name evidence="2" type="ORF">RIMI_LOCUS2233744</name>
</gene>
<feature type="domain" description="Helix-turn-helix" evidence="1">
    <location>
        <begin position="107"/>
        <end position="165"/>
    </location>
</feature>
<keyword evidence="3" id="KW-1185">Reference proteome</keyword>
<evidence type="ECO:0000313" key="2">
    <source>
        <dbReference type="EMBL" id="CAJ0924288.1"/>
    </source>
</evidence>
<dbReference type="PANTHER" id="PTHR21301">
    <property type="entry name" value="REVERSE TRANSCRIPTASE"/>
    <property type="match status" value="1"/>
</dbReference>
<name>A0ABN9KWA7_9NEOB</name>